<organism evidence="1">
    <name type="scientific">Arundo donax</name>
    <name type="common">Giant reed</name>
    <name type="synonym">Donax arundinaceus</name>
    <dbReference type="NCBI Taxonomy" id="35708"/>
    <lineage>
        <taxon>Eukaryota</taxon>
        <taxon>Viridiplantae</taxon>
        <taxon>Streptophyta</taxon>
        <taxon>Embryophyta</taxon>
        <taxon>Tracheophyta</taxon>
        <taxon>Spermatophyta</taxon>
        <taxon>Magnoliopsida</taxon>
        <taxon>Liliopsida</taxon>
        <taxon>Poales</taxon>
        <taxon>Poaceae</taxon>
        <taxon>PACMAD clade</taxon>
        <taxon>Arundinoideae</taxon>
        <taxon>Arundineae</taxon>
        <taxon>Arundo</taxon>
    </lineage>
</organism>
<accession>A0A0A9H8F1</accession>
<dbReference type="AlphaFoldDB" id="A0A0A9H8F1"/>
<dbReference type="EMBL" id="GBRH01168728">
    <property type="protein sequence ID" value="JAE29168.1"/>
    <property type="molecule type" value="Transcribed_RNA"/>
</dbReference>
<evidence type="ECO:0000313" key="1">
    <source>
        <dbReference type="EMBL" id="JAE29168.1"/>
    </source>
</evidence>
<name>A0A0A9H8F1_ARUDO</name>
<reference evidence="1" key="1">
    <citation type="submission" date="2014-09" db="EMBL/GenBank/DDBJ databases">
        <authorList>
            <person name="Magalhaes I.L.F."/>
            <person name="Oliveira U."/>
            <person name="Santos F.R."/>
            <person name="Vidigal T.H.D.A."/>
            <person name="Brescovit A.D."/>
            <person name="Santos A.J."/>
        </authorList>
    </citation>
    <scope>NUCLEOTIDE SEQUENCE</scope>
    <source>
        <tissue evidence="1">Shoot tissue taken approximately 20 cm above the soil surface</tissue>
    </source>
</reference>
<reference evidence="1" key="2">
    <citation type="journal article" date="2015" name="Data Brief">
        <title>Shoot transcriptome of the giant reed, Arundo donax.</title>
        <authorList>
            <person name="Barrero R.A."/>
            <person name="Guerrero F.D."/>
            <person name="Moolhuijzen P."/>
            <person name="Goolsby J.A."/>
            <person name="Tidwell J."/>
            <person name="Bellgard S.E."/>
            <person name="Bellgard M.I."/>
        </authorList>
    </citation>
    <scope>NUCLEOTIDE SEQUENCE</scope>
    <source>
        <tissue evidence="1">Shoot tissue taken approximately 20 cm above the soil surface</tissue>
    </source>
</reference>
<sequence length="25" mass="2929">MLVYINSLPLCKHIENFGINHFLVL</sequence>
<protein>
    <submittedName>
        <fullName evidence="1">Uncharacterized protein</fullName>
    </submittedName>
</protein>
<proteinExistence type="predicted"/>